<evidence type="ECO:0000313" key="5">
    <source>
        <dbReference type="Proteomes" id="UP001486808"/>
    </source>
</evidence>
<keyword evidence="1" id="KW-1133">Transmembrane helix</keyword>
<protein>
    <submittedName>
        <fullName evidence="3">Uncharacterized protein</fullName>
    </submittedName>
</protein>
<evidence type="ECO:0000313" key="3">
    <source>
        <dbReference type="EMBL" id="SDT02214.1"/>
    </source>
</evidence>
<sequence length="109" mass="11977">MSESREVNKLPLILTAMASIFFTVVVLHLYGYLNFAKPEEGLELEDYRLVTVGSEEAGQLRSNPAKHEAECVDGILVLHASHMNGLAGVLKDSRDRVVRCIEQTVPAAP</sequence>
<dbReference type="RefSeq" id="WP_092287993.1">
    <property type="nucleotide sequence ID" value="NZ_BAABWD010000002.1"/>
</dbReference>
<gene>
    <name evidence="2" type="ORF">NBRC116187_23710</name>
    <name evidence="3" type="ORF">SAMN05216271_3378</name>
</gene>
<keyword evidence="1" id="KW-0812">Transmembrane</keyword>
<evidence type="ECO:0000256" key="1">
    <source>
        <dbReference type="SAM" id="Phobius"/>
    </source>
</evidence>
<dbReference type="Proteomes" id="UP000243413">
    <property type="component" value="Chromosome I"/>
</dbReference>
<keyword evidence="5" id="KW-1185">Reference proteome</keyword>
<reference evidence="3" key="2">
    <citation type="submission" date="2016-10" db="EMBL/GenBank/DDBJ databases">
        <authorList>
            <person name="de Groot N.N."/>
        </authorList>
    </citation>
    <scope>NUCLEOTIDE SEQUENCE [LARGE SCALE GENOMIC DNA]</scope>
    <source>
        <strain evidence="3">JCM 14963</strain>
    </source>
</reference>
<reference evidence="4" key="1">
    <citation type="submission" date="2016-10" db="EMBL/GenBank/DDBJ databases">
        <authorList>
            <person name="Varghese N."/>
            <person name="Submissions S."/>
        </authorList>
    </citation>
    <scope>NUCLEOTIDE SEQUENCE [LARGE SCALE GENOMIC DNA]</scope>
    <source>
        <strain evidence="4">JCM 14963</strain>
    </source>
</reference>
<evidence type="ECO:0000313" key="2">
    <source>
        <dbReference type="EMBL" id="GAA6132011.1"/>
    </source>
</evidence>
<keyword evidence="1" id="KW-0472">Membrane</keyword>
<organism evidence="3 4">
    <name type="scientific">Halopseudomonas sabulinigri</name>
    <dbReference type="NCBI Taxonomy" id="472181"/>
    <lineage>
        <taxon>Bacteria</taxon>
        <taxon>Pseudomonadati</taxon>
        <taxon>Pseudomonadota</taxon>
        <taxon>Gammaproteobacteria</taxon>
        <taxon>Pseudomonadales</taxon>
        <taxon>Pseudomonadaceae</taxon>
        <taxon>Halopseudomonas</taxon>
    </lineage>
</organism>
<dbReference type="OrthoDB" id="6974541at2"/>
<evidence type="ECO:0000313" key="4">
    <source>
        <dbReference type="Proteomes" id="UP000243413"/>
    </source>
</evidence>
<dbReference type="EMBL" id="BAABWD010000002">
    <property type="protein sequence ID" value="GAA6132011.1"/>
    <property type="molecule type" value="Genomic_DNA"/>
</dbReference>
<proteinExistence type="predicted"/>
<dbReference type="AlphaFoldDB" id="A0A1H1WYR6"/>
<name>A0A1H1WYR6_9GAMM</name>
<reference evidence="2 5" key="3">
    <citation type="submission" date="2024-04" db="EMBL/GenBank/DDBJ databases">
        <title>Draft genome sequence of Halopseudomonas sabulinigri NBRC 116187.</title>
        <authorList>
            <person name="Miyakawa T."/>
            <person name="Kusuya Y."/>
            <person name="Miura T."/>
        </authorList>
    </citation>
    <scope>NUCLEOTIDE SEQUENCE [LARGE SCALE GENOMIC DNA]</scope>
    <source>
        <strain evidence="2 5">4NH20-0042</strain>
    </source>
</reference>
<dbReference type="EMBL" id="LT629763">
    <property type="protein sequence ID" value="SDT02214.1"/>
    <property type="molecule type" value="Genomic_DNA"/>
</dbReference>
<feature type="transmembrane region" description="Helical" evidence="1">
    <location>
        <begin position="12"/>
        <end position="33"/>
    </location>
</feature>
<dbReference type="Proteomes" id="UP001486808">
    <property type="component" value="Unassembled WGS sequence"/>
</dbReference>
<dbReference type="STRING" id="472181.SAMN05216271_3378"/>
<accession>A0A1H1WYR6</accession>